<feature type="transmembrane region" description="Helical" evidence="13">
    <location>
        <begin position="12"/>
        <end position="30"/>
    </location>
</feature>
<dbReference type="Proteomes" id="UP001497382">
    <property type="component" value="Unassembled WGS sequence"/>
</dbReference>
<evidence type="ECO:0000256" key="13">
    <source>
        <dbReference type="SAM" id="Phobius"/>
    </source>
</evidence>
<dbReference type="GO" id="GO:0005272">
    <property type="term" value="F:sodium channel activity"/>
    <property type="evidence" value="ECO:0007669"/>
    <property type="project" value="UniProtKB-KW"/>
</dbReference>
<evidence type="ECO:0000313" key="15">
    <source>
        <dbReference type="Proteomes" id="UP001497382"/>
    </source>
</evidence>
<comment type="similarity">
    <text evidence="2 12">Belongs to the amiloride-sensitive sodium channel (TC 1.A.6) family.</text>
</comment>
<comment type="caution">
    <text evidence="14">The sequence shown here is derived from an EMBL/GenBank/DDBJ whole genome shotgun (WGS) entry which is preliminary data.</text>
</comment>
<keyword evidence="6 13" id="KW-1133">Transmembrane helix</keyword>
<evidence type="ECO:0000256" key="8">
    <source>
        <dbReference type="ARBA" id="ARBA00023065"/>
    </source>
</evidence>
<keyword evidence="5 12" id="KW-0812">Transmembrane</keyword>
<protein>
    <submittedName>
        <fullName evidence="14">Uncharacterized protein</fullName>
    </submittedName>
</protein>
<evidence type="ECO:0000256" key="1">
    <source>
        <dbReference type="ARBA" id="ARBA00004141"/>
    </source>
</evidence>
<evidence type="ECO:0000256" key="3">
    <source>
        <dbReference type="ARBA" id="ARBA00022448"/>
    </source>
</evidence>
<sequence>MQKRQPMNLKSFFGIHFSIILRAICFRFEIYTPNNEKICTKKDEFERLYRCKDGCKKACKILKYCYSVKDTENNARKSADTKHVTINLYVDTDVTIMTHSPLYGKWDIFSYVGGLMGCWMGISVWTLVLLLEKAFRSSAAAFRRMKGRKSTCLGKKCLF</sequence>
<dbReference type="Pfam" id="PF00858">
    <property type="entry name" value="ASC"/>
    <property type="match status" value="1"/>
</dbReference>
<keyword evidence="8 12" id="KW-0406">Ion transport</keyword>
<dbReference type="EMBL" id="CAXIEN010000349">
    <property type="protein sequence ID" value="CAL1294589.1"/>
    <property type="molecule type" value="Genomic_DNA"/>
</dbReference>
<evidence type="ECO:0000256" key="12">
    <source>
        <dbReference type="RuleBase" id="RU000679"/>
    </source>
</evidence>
<dbReference type="GO" id="GO:0016020">
    <property type="term" value="C:membrane"/>
    <property type="evidence" value="ECO:0007669"/>
    <property type="project" value="UniProtKB-SubCell"/>
</dbReference>
<keyword evidence="4 12" id="KW-0894">Sodium channel</keyword>
<organism evidence="14 15">
    <name type="scientific">Larinioides sclopetarius</name>
    <dbReference type="NCBI Taxonomy" id="280406"/>
    <lineage>
        <taxon>Eukaryota</taxon>
        <taxon>Metazoa</taxon>
        <taxon>Ecdysozoa</taxon>
        <taxon>Arthropoda</taxon>
        <taxon>Chelicerata</taxon>
        <taxon>Arachnida</taxon>
        <taxon>Araneae</taxon>
        <taxon>Araneomorphae</taxon>
        <taxon>Entelegynae</taxon>
        <taxon>Araneoidea</taxon>
        <taxon>Araneidae</taxon>
        <taxon>Larinioides</taxon>
    </lineage>
</organism>
<evidence type="ECO:0000256" key="9">
    <source>
        <dbReference type="ARBA" id="ARBA00023136"/>
    </source>
</evidence>
<gene>
    <name evidence="14" type="ORF">LARSCL_LOCUS18799</name>
</gene>
<dbReference type="InterPro" id="IPR001873">
    <property type="entry name" value="ENaC"/>
</dbReference>
<evidence type="ECO:0000256" key="5">
    <source>
        <dbReference type="ARBA" id="ARBA00022692"/>
    </source>
</evidence>
<keyword evidence="10 12" id="KW-0739">Sodium transport</keyword>
<evidence type="ECO:0000256" key="6">
    <source>
        <dbReference type="ARBA" id="ARBA00022989"/>
    </source>
</evidence>
<keyword evidence="15" id="KW-1185">Reference proteome</keyword>
<name>A0AAV2BGN2_9ARAC</name>
<keyword evidence="11 12" id="KW-0407">Ion channel</keyword>
<accession>A0AAV2BGN2</accession>
<evidence type="ECO:0000256" key="4">
    <source>
        <dbReference type="ARBA" id="ARBA00022461"/>
    </source>
</evidence>
<evidence type="ECO:0000313" key="14">
    <source>
        <dbReference type="EMBL" id="CAL1294589.1"/>
    </source>
</evidence>
<comment type="subcellular location">
    <subcellularLocation>
        <location evidence="1">Membrane</location>
        <topology evidence="1">Multi-pass membrane protein</topology>
    </subcellularLocation>
</comment>
<keyword evidence="7" id="KW-0915">Sodium</keyword>
<feature type="transmembrane region" description="Helical" evidence="13">
    <location>
        <begin position="108"/>
        <end position="131"/>
    </location>
</feature>
<evidence type="ECO:0000256" key="7">
    <source>
        <dbReference type="ARBA" id="ARBA00023053"/>
    </source>
</evidence>
<reference evidence="14 15" key="1">
    <citation type="submission" date="2024-04" db="EMBL/GenBank/DDBJ databases">
        <authorList>
            <person name="Rising A."/>
            <person name="Reimegard J."/>
            <person name="Sonavane S."/>
            <person name="Akerstrom W."/>
            <person name="Nylinder S."/>
            <person name="Hedman E."/>
            <person name="Kallberg Y."/>
        </authorList>
    </citation>
    <scope>NUCLEOTIDE SEQUENCE [LARGE SCALE GENOMIC DNA]</scope>
</reference>
<keyword evidence="3 12" id="KW-0813">Transport</keyword>
<proteinExistence type="inferred from homology"/>
<dbReference type="AlphaFoldDB" id="A0AAV2BGN2"/>
<keyword evidence="9 13" id="KW-0472">Membrane</keyword>
<evidence type="ECO:0000256" key="2">
    <source>
        <dbReference type="ARBA" id="ARBA00007193"/>
    </source>
</evidence>
<dbReference type="Gene3D" id="1.10.287.770">
    <property type="entry name" value="YojJ-like"/>
    <property type="match status" value="1"/>
</dbReference>
<evidence type="ECO:0000256" key="10">
    <source>
        <dbReference type="ARBA" id="ARBA00023201"/>
    </source>
</evidence>
<evidence type="ECO:0000256" key="11">
    <source>
        <dbReference type="ARBA" id="ARBA00023303"/>
    </source>
</evidence>